<dbReference type="InterPro" id="IPR015424">
    <property type="entry name" value="PyrdxlP-dep_Trfase"/>
</dbReference>
<dbReference type="CDD" id="cd00616">
    <property type="entry name" value="AHBA_syn"/>
    <property type="match status" value="1"/>
</dbReference>
<organism evidence="1">
    <name type="scientific">marine sediment metagenome</name>
    <dbReference type="NCBI Taxonomy" id="412755"/>
    <lineage>
        <taxon>unclassified sequences</taxon>
        <taxon>metagenomes</taxon>
        <taxon>ecological metagenomes</taxon>
    </lineage>
</organism>
<proteinExistence type="predicted"/>
<evidence type="ECO:0000313" key="1">
    <source>
        <dbReference type="EMBL" id="KKM96178.1"/>
    </source>
</evidence>
<comment type="caution">
    <text evidence="1">The sequence shown here is derived from an EMBL/GenBank/DDBJ whole genome shotgun (WGS) entry which is preliminary data.</text>
</comment>
<dbReference type="InterPro" id="IPR015422">
    <property type="entry name" value="PyrdxlP-dep_Trfase_small"/>
</dbReference>
<dbReference type="GO" id="GO:0000271">
    <property type="term" value="P:polysaccharide biosynthetic process"/>
    <property type="evidence" value="ECO:0007669"/>
    <property type="project" value="TreeGrafter"/>
</dbReference>
<reference evidence="1" key="1">
    <citation type="journal article" date="2015" name="Nature">
        <title>Complex archaea that bridge the gap between prokaryotes and eukaryotes.</title>
        <authorList>
            <person name="Spang A."/>
            <person name="Saw J.H."/>
            <person name="Jorgensen S.L."/>
            <person name="Zaremba-Niedzwiedzka K."/>
            <person name="Martijn J."/>
            <person name="Lind A.E."/>
            <person name="van Eijk R."/>
            <person name="Schleper C."/>
            <person name="Guy L."/>
            <person name="Ettema T.J."/>
        </authorList>
    </citation>
    <scope>NUCLEOTIDE SEQUENCE</scope>
</reference>
<dbReference type="Pfam" id="PF01041">
    <property type="entry name" value="DegT_DnrJ_EryC1"/>
    <property type="match status" value="1"/>
</dbReference>
<dbReference type="InterPro" id="IPR015421">
    <property type="entry name" value="PyrdxlP-dep_Trfase_major"/>
</dbReference>
<name>A0A0F9LRZ9_9ZZZZ</name>
<sequence>MTDRTKPKMVVPVCEPFLGQEEADNVRDAVASGWISGYKGKYLDEFERRFAEYCGYKYGVTTSSCATALLLTLESLGIGKGDEVITTAFTMIATVSAIIHAGATPVLVDIEPDTWNMNPQLIDAKITERTKAIMPVPIYGHPVDIVPIRRIGDEYGLYVIEDAAEAIGSDQRMGGATVLSSRPDAACYSFYVNKMITTGEGGMIVTNDKELADTARRLKGYDTDPEKRFTHNRLGFNYRMTNMQAAMGCAQMDRIDELVAKKRQIAQWYLEGLQDLPWLQMPVEKPWAVNSYWVFGILVKPGFHVDRDNLVARLANAGIETRNFFVPMNWQPALHSLGLFRGEPYPVAEDVSQRGLYLPNGTTLTKEQVDYVCEQVRGAVC</sequence>
<dbReference type="InterPro" id="IPR000653">
    <property type="entry name" value="DegT/StrS_aminotransferase"/>
</dbReference>
<dbReference type="Gene3D" id="3.90.1150.10">
    <property type="entry name" value="Aspartate Aminotransferase, domain 1"/>
    <property type="match status" value="1"/>
</dbReference>
<dbReference type="Gene3D" id="3.40.640.10">
    <property type="entry name" value="Type I PLP-dependent aspartate aminotransferase-like (Major domain)"/>
    <property type="match status" value="1"/>
</dbReference>
<protein>
    <submittedName>
        <fullName evidence="1">Uncharacterized protein</fullName>
    </submittedName>
</protein>
<accession>A0A0F9LRZ9</accession>
<gene>
    <name evidence="1" type="ORF">LCGC14_1180780</name>
</gene>
<dbReference type="PANTHER" id="PTHR30244:SF34">
    <property type="entry name" value="DTDP-4-AMINO-4,6-DIDEOXYGALACTOSE TRANSAMINASE"/>
    <property type="match status" value="1"/>
</dbReference>
<dbReference type="GO" id="GO:0008483">
    <property type="term" value="F:transaminase activity"/>
    <property type="evidence" value="ECO:0007669"/>
    <property type="project" value="TreeGrafter"/>
</dbReference>
<dbReference type="PANTHER" id="PTHR30244">
    <property type="entry name" value="TRANSAMINASE"/>
    <property type="match status" value="1"/>
</dbReference>
<dbReference type="EMBL" id="LAZR01005914">
    <property type="protein sequence ID" value="KKM96178.1"/>
    <property type="molecule type" value="Genomic_DNA"/>
</dbReference>
<dbReference type="SUPFAM" id="SSF53383">
    <property type="entry name" value="PLP-dependent transferases"/>
    <property type="match status" value="1"/>
</dbReference>
<dbReference type="GO" id="GO:0030170">
    <property type="term" value="F:pyridoxal phosphate binding"/>
    <property type="evidence" value="ECO:0007669"/>
    <property type="project" value="TreeGrafter"/>
</dbReference>
<dbReference type="AlphaFoldDB" id="A0A0F9LRZ9"/>
<dbReference type="PIRSF" id="PIRSF000390">
    <property type="entry name" value="PLP_StrS"/>
    <property type="match status" value="1"/>
</dbReference>